<sequence length="102" mass="11617">ELVCPTISLFNSKLDNCFKISLLRKDVTVAKCSLQYSRKTINLTLDDDCAGELGIGNKFLDVFWPWAKAAFFLLVMNKAEPLLRILFDGCPFLKKKKSKNQQ</sequence>
<accession>A0A915KS58</accession>
<organism evidence="1 2">
    <name type="scientific">Romanomermis culicivorax</name>
    <name type="common">Nematode worm</name>
    <dbReference type="NCBI Taxonomy" id="13658"/>
    <lineage>
        <taxon>Eukaryota</taxon>
        <taxon>Metazoa</taxon>
        <taxon>Ecdysozoa</taxon>
        <taxon>Nematoda</taxon>
        <taxon>Enoplea</taxon>
        <taxon>Dorylaimia</taxon>
        <taxon>Mermithida</taxon>
        <taxon>Mermithoidea</taxon>
        <taxon>Mermithidae</taxon>
        <taxon>Romanomermis</taxon>
    </lineage>
</organism>
<keyword evidence="1" id="KW-1185">Reference proteome</keyword>
<dbReference type="WBParaSite" id="nRc.2.0.1.t41603-RA">
    <property type="protein sequence ID" value="nRc.2.0.1.t41603-RA"/>
    <property type="gene ID" value="nRc.2.0.1.g41603"/>
</dbReference>
<evidence type="ECO:0000313" key="1">
    <source>
        <dbReference type="Proteomes" id="UP000887565"/>
    </source>
</evidence>
<reference evidence="2" key="1">
    <citation type="submission" date="2022-11" db="UniProtKB">
        <authorList>
            <consortium name="WormBaseParasite"/>
        </authorList>
    </citation>
    <scope>IDENTIFICATION</scope>
</reference>
<dbReference type="Proteomes" id="UP000887565">
    <property type="component" value="Unplaced"/>
</dbReference>
<name>A0A915KS58_ROMCU</name>
<proteinExistence type="predicted"/>
<dbReference type="AlphaFoldDB" id="A0A915KS58"/>
<protein>
    <submittedName>
        <fullName evidence="2">Uncharacterized protein</fullName>
    </submittedName>
</protein>
<evidence type="ECO:0000313" key="2">
    <source>
        <dbReference type="WBParaSite" id="nRc.2.0.1.t41603-RA"/>
    </source>
</evidence>